<keyword evidence="2" id="KW-0732">Signal</keyword>
<evidence type="ECO:0000313" key="3">
    <source>
        <dbReference type="EMBL" id="PIB01814.1"/>
    </source>
</evidence>
<dbReference type="InterPro" id="IPR057394">
    <property type="entry name" value="PIGBOS1"/>
</dbReference>
<evidence type="ECO:0000313" key="4">
    <source>
        <dbReference type="EMBL" id="WPA96009.1"/>
    </source>
</evidence>
<evidence type="ECO:0000256" key="1">
    <source>
        <dbReference type="SAM" id="MobiDB-lite"/>
    </source>
</evidence>
<dbReference type="AlphaFoldDB" id="A0A2G5IBA1"/>
<reference evidence="3 5" key="1">
    <citation type="submission" date="2015-10" db="EMBL/GenBank/DDBJ databases">
        <title>The cercosporin biosynthetic gene cluster was horizontally transferred to several fungal lineages and shown to be expanded in Cercospora beticola based on microsynteny with recipient genomes.</title>
        <authorList>
            <person name="De Jonge R."/>
            <person name="Ebert M.K."/>
            <person name="Suttle J.C."/>
            <person name="Jurick Ii W.M."/>
            <person name="Secor G.A."/>
            <person name="Thomma B.P."/>
            <person name="Van De Peer Y."/>
            <person name="Bolton M.D."/>
        </authorList>
    </citation>
    <scope>NUCLEOTIDE SEQUENCE [LARGE SCALE GENOMIC DNA]</scope>
    <source>
        <strain evidence="3 5">09-40</strain>
    </source>
</reference>
<feature type="signal peptide" evidence="2">
    <location>
        <begin position="1"/>
        <end position="20"/>
    </location>
</feature>
<dbReference type="Proteomes" id="UP001302367">
    <property type="component" value="Chromosome 1"/>
</dbReference>
<dbReference type="EMBL" id="CP134184">
    <property type="protein sequence ID" value="WPA96009.1"/>
    <property type="molecule type" value="Genomic_DNA"/>
</dbReference>
<dbReference type="Pfam" id="PF23670">
    <property type="entry name" value="PIGBOS1"/>
    <property type="match status" value="1"/>
</dbReference>
<gene>
    <name evidence="3" type="ORF">CB0940_00590</name>
    <name evidence="4" type="ORF">RHO25_000614</name>
</gene>
<evidence type="ECO:0000313" key="5">
    <source>
        <dbReference type="Proteomes" id="UP000230605"/>
    </source>
</evidence>
<feature type="region of interest" description="Disordered" evidence="1">
    <location>
        <begin position="35"/>
        <end position="55"/>
    </location>
</feature>
<reference evidence="4 6" key="2">
    <citation type="submission" date="2023-09" db="EMBL/GenBank/DDBJ databases">
        <title>Complete-Gapless Cercospora beticola genome.</title>
        <authorList>
            <person name="Wyatt N.A."/>
            <person name="Spanner R.E."/>
            <person name="Bolton M.D."/>
        </authorList>
    </citation>
    <scope>NUCLEOTIDE SEQUENCE [LARGE SCALE GENOMIC DNA]</scope>
    <source>
        <strain evidence="4">Cb09-40</strain>
    </source>
</reference>
<sequence>MRGGNVAGAALATVCGIATAYTTFVPALEEEAERKAGTFEAQHGTEGDNAREKDTQLSRAILSDLKEAKKQAIGEDQGRGGFAWGIRQWFWSSGEPATKTNGDGNTGKAASGVTERKEENGK</sequence>
<proteinExistence type="predicted"/>
<dbReference type="OrthoDB" id="3909395at2759"/>
<feature type="region of interest" description="Disordered" evidence="1">
    <location>
        <begin position="93"/>
        <end position="122"/>
    </location>
</feature>
<evidence type="ECO:0000313" key="6">
    <source>
        <dbReference type="Proteomes" id="UP001302367"/>
    </source>
</evidence>
<protein>
    <submittedName>
        <fullName evidence="3">Uncharacterized protein</fullName>
    </submittedName>
</protein>
<dbReference type="Proteomes" id="UP000230605">
    <property type="component" value="Chromosome 1"/>
</dbReference>
<keyword evidence="6" id="KW-1185">Reference proteome</keyword>
<name>A0A2G5IBA1_CERBT</name>
<evidence type="ECO:0000256" key="2">
    <source>
        <dbReference type="SAM" id="SignalP"/>
    </source>
</evidence>
<accession>A0A2G5IBA1</accession>
<feature type="chain" id="PRO_5013868806" evidence="2">
    <location>
        <begin position="21"/>
        <end position="122"/>
    </location>
</feature>
<organism evidence="3 5">
    <name type="scientific">Cercospora beticola</name>
    <name type="common">Sugarbeet leaf spot fungus</name>
    <dbReference type="NCBI Taxonomy" id="122368"/>
    <lineage>
        <taxon>Eukaryota</taxon>
        <taxon>Fungi</taxon>
        <taxon>Dikarya</taxon>
        <taxon>Ascomycota</taxon>
        <taxon>Pezizomycotina</taxon>
        <taxon>Dothideomycetes</taxon>
        <taxon>Dothideomycetidae</taxon>
        <taxon>Mycosphaerellales</taxon>
        <taxon>Mycosphaerellaceae</taxon>
        <taxon>Cercospora</taxon>
    </lineage>
</organism>
<dbReference type="EMBL" id="LKMD01000100">
    <property type="protein sequence ID" value="PIB01814.1"/>
    <property type="molecule type" value="Genomic_DNA"/>
</dbReference>